<organism evidence="2 3">
    <name type="scientific">Methylobacterium isbiliense</name>
    <dbReference type="NCBI Taxonomy" id="315478"/>
    <lineage>
        <taxon>Bacteria</taxon>
        <taxon>Pseudomonadati</taxon>
        <taxon>Pseudomonadota</taxon>
        <taxon>Alphaproteobacteria</taxon>
        <taxon>Hyphomicrobiales</taxon>
        <taxon>Methylobacteriaceae</taxon>
        <taxon>Methylobacterium</taxon>
    </lineage>
</organism>
<dbReference type="InterPro" id="IPR015813">
    <property type="entry name" value="Pyrv/PenolPyrv_kinase-like_dom"/>
</dbReference>
<dbReference type="SUPFAM" id="SSF51621">
    <property type="entry name" value="Phosphoenolpyruvate/pyruvate domain"/>
    <property type="match status" value="1"/>
</dbReference>
<dbReference type="Proteomes" id="UP001055153">
    <property type="component" value="Unassembled WGS sequence"/>
</dbReference>
<dbReference type="Gene3D" id="3.20.20.70">
    <property type="entry name" value="Aldolase class I"/>
    <property type="match status" value="1"/>
</dbReference>
<gene>
    <name evidence="2" type="ORF">GMJLKIPL_3444</name>
</gene>
<feature type="domain" description="TIM-barrel" evidence="1">
    <location>
        <begin position="39"/>
        <end position="155"/>
    </location>
</feature>
<reference evidence="2" key="1">
    <citation type="journal article" date="2021" name="Front. Microbiol.">
        <title>Comprehensive Comparative Genomics and Phenotyping of Methylobacterium Species.</title>
        <authorList>
            <person name="Alessa O."/>
            <person name="Ogura Y."/>
            <person name="Fujitani Y."/>
            <person name="Takami H."/>
            <person name="Hayashi T."/>
            <person name="Sahin N."/>
            <person name="Tani A."/>
        </authorList>
    </citation>
    <scope>NUCLEOTIDE SEQUENCE</scope>
    <source>
        <strain evidence="2">DSM 17168</strain>
    </source>
</reference>
<dbReference type="RefSeq" id="WP_238236453.1">
    <property type="nucleotide sequence ID" value="NZ_BPQQ01000040.1"/>
</dbReference>
<protein>
    <recommendedName>
        <fullName evidence="1">TIM-barrel domain-containing protein</fullName>
    </recommendedName>
</protein>
<evidence type="ECO:0000313" key="2">
    <source>
        <dbReference type="EMBL" id="GJE01512.1"/>
    </source>
</evidence>
<evidence type="ECO:0000313" key="3">
    <source>
        <dbReference type="Proteomes" id="UP001055153"/>
    </source>
</evidence>
<evidence type="ECO:0000259" key="1">
    <source>
        <dbReference type="Pfam" id="PF09370"/>
    </source>
</evidence>
<reference evidence="2" key="2">
    <citation type="submission" date="2021-08" db="EMBL/GenBank/DDBJ databases">
        <authorList>
            <person name="Tani A."/>
            <person name="Ola A."/>
            <person name="Ogura Y."/>
            <person name="Katsura K."/>
            <person name="Hayashi T."/>
        </authorList>
    </citation>
    <scope>NUCLEOTIDE SEQUENCE</scope>
    <source>
        <strain evidence="2">DSM 17168</strain>
    </source>
</reference>
<proteinExistence type="predicted"/>
<comment type="caution">
    <text evidence="2">The sequence shown here is derived from an EMBL/GenBank/DDBJ whole genome shotgun (WGS) entry which is preliminary data.</text>
</comment>
<keyword evidence="3" id="KW-1185">Reference proteome</keyword>
<accession>A0ABQ4SE71</accession>
<dbReference type="InterPro" id="IPR009215">
    <property type="entry name" value="TIM-br_IGPS-like"/>
</dbReference>
<name>A0ABQ4SE71_9HYPH</name>
<dbReference type="Pfam" id="PF09370">
    <property type="entry name" value="PEP_hydrolase"/>
    <property type="match status" value="1"/>
</dbReference>
<dbReference type="EMBL" id="BPQQ01000040">
    <property type="protein sequence ID" value="GJE01512.1"/>
    <property type="molecule type" value="Genomic_DNA"/>
</dbReference>
<sequence length="175" mass="17975">MTAPLILRATLDGLDTAERARTLFLPALAGAPEALLDLLALLPVADVNGALLAALARQGRFPPGEAPVAAVFCADPFLRVADMAEALLAAGVRRVANYPSVQVIDGETGRAIAAVGYGPEEELATLLRLRQAGLVAVGCAASPAFAARLAAAGMTEIRAVPPPGAGRRDFPPFTR</sequence>
<dbReference type="InterPro" id="IPR013785">
    <property type="entry name" value="Aldolase_TIM"/>
</dbReference>